<dbReference type="InterPro" id="IPR014284">
    <property type="entry name" value="RNA_pol_sigma-70_dom"/>
</dbReference>
<dbReference type="InterPro" id="IPR007624">
    <property type="entry name" value="RNA_pol_sigma70_r3"/>
</dbReference>
<dbReference type="PANTHER" id="PTHR30603:SF47">
    <property type="entry name" value="RNA POLYMERASE SIGMA FACTOR SIGD, CHLOROPLASTIC"/>
    <property type="match status" value="1"/>
</dbReference>
<evidence type="ECO:0000256" key="2">
    <source>
        <dbReference type="SAM" id="MobiDB-lite"/>
    </source>
</evidence>
<dbReference type="GO" id="GO:0003700">
    <property type="term" value="F:DNA-binding transcription factor activity"/>
    <property type="evidence" value="ECO:0007669"/>
    <property type="project" value="InterPro"/>
</dbReference>
<evidence type="ECO:0000256" key="1">
    <source>
        <dbReference type="ARBA" id="ARBA00007788"/>
    </source>
</evidence>
<feature type="compositionally biased region" description="Low complexity" evidence="2">
    <location>
        <begin position="159"/>
        <end position="180"/>
    </location>
</feature>
<feature type="compositionally biased region" description="Polar residues" evidence="2">
    <location>
        <begin position="204"/>
        <end position="220"/>
    </location>
</feature>
<protein>
    <submittedName>
        <fullName evidence="5">RpoD subfamily RNA polymerase sigma-70 subunit</fullName>
    </submittedName>
</protein>
<evidence type="ECO:0000313" key="7">
    <source>
        <dbReference type="Proteomes" id="UP000693970"/>
    </source>
</evidence>
<evidence type="ECO:0000313" key="6">
    <source>
        <dbReference type="EMBL" id="KAG7361209.1"/>
    </source>
</evidence>
<feature type="compositionally biased region" description="Basic and acidic residues" evidence="2">
    <location>
        <begin position="255"/>
        <end position="266"/>
    </location>
</feature>
<dbReference type="GO" id="GO:0006352">
    <property type="term" value="P:DNA-templated transcription initiation"/>
    <property type="evidence" value="ECO:0007669"/>
    <property type="project" value="InterPro"/>
</dbReference>
<feature type="compositionally biased region" description="Basic residues" evidence="2">
    <location>
        <begin position="104"/>
        <end position="114"/>
    </location>
</feature>
<sequence length="666" mass="75192">MTNPSVSPIRKRSAPTTALNRQQRRLWGFVAMAVSMSSVMAFQTSLPHTKGRGRDGTTASQVVTEPNNLVQIERRKSLADRAALEELYMLSLTAGAQMTTVNTPKRKSKTKIKRQVSSSPNRATATKMQRRKSGSSPSTSTILRALKSEAAEFGDGSLTSSSTTTTATTTSSEASPQPSSDKIMNEALLYSPQHAHPQFKGLTTKPNLRNQRKQSLTTVSPVVRNPTLRQDLTKGVTEEERLLMLEYDSAPPEDSVTHTDQQERKSRSSTMPGYGNRSETLREKKYRDGLKLLEQNTGRNIHISEEDKRKRKKANGEYMYKNSASVPDSLVHFARELHGIARITPSEEIELGEKTQEAIKLQKIYDGLVTKLKREPTDDEWCAAAGKINMEAIAQAIEEGLQAKNTLVISNLRMVQGVVNVYIKNGLRGQYNSGDLMQEGIMALIRAAEKFDPSRGFRFSTYAMYWIRSAIKRDQLSQSRVIPVPSRLFEQHKRVTKIRRELQEANGRPPTVEELSDASGLTPLQIVRCDEAVAQKTHSLDQNIYNTLKPIQNEQDKDTLYDIVERKTDLRDSDKIEYQLLREDLINALHRHLSEEEANLLMLRYGLVDNKEAIKRSGLRTIAEVSRLAGLKPDKVRRLLNRSLTQLQTVIGDEWRDYERELESWA</sequence>
<feature type="domain" description="RNA polymerase sigma-70 region 2" evidence="4">
    <location>
        <begin position="408"/>
        <end position="480"/>
    </location>
</feature>
<dbReference type="NCBIfam" id="TIGR02937">
    <property type="entry name" value="sigma70-ECF"/>
    <property type="match status" value="1"/>
</dbReference>
<dbReference type="EMBL" id="JAGRRH010000013">
    <property type="protein sequence ID" value="KAG7361209.1"/>
    <property type="molecule type" value="Genomic_DNA"/>
</dbReference>
<evidence type="ECO:0000313" key="5">
    <source>
        <dbReference type="EMBL" id="KAG7337242.1"/>
    </source>
</evidence>
<name>A0A9K3P7S5_9STRA</name>
<dbReference type="EMBL" id="JAGRRH010000090">
    <property type="protein sequence ID" value="KAG7337242.1"/>
    <property type="molecule type" value="Genomic_DNA"/>
</dbReference>
<accession>A0A9K3P7S5</accession>
<dbReference type="Pfam" id="PF04539">
    <property type="entry name" value="Sigma70_r3"/>
    <property type="match status" value="1"/>
</dbReference>
<dbReference type="OrthoDB" id="206108at2759"/>
<dbReference type="PANTHER" id="PTHR30603">
    <property type="entry name" value="RNA POLYMERASE SIGMA FACTOR RPO"/>
    <property type="match status" value="1"/>
</dbReference>
<dbReference type="InterPro" id="IPR050239">
    <property type="entry name" value="Sigma-70_RNA_pol_init_factors"/>
</dbReference>
<reference evidence="5" key="1">
    <citation type="journal article" date="2021" name="Sci. Rep.">
        <title>Diploid genomic architecture of Nitzschia inconspicua, an elite biomass production diatom.</title>
        <authorList>
            <person name="Oliver A."/>
            <person name="Podell S."/>
            <person name="Pinowska A."/>
            <person name="Traller J.C."/>
            <person name="Smith S.R."/>
            <person name="McClure R."/>
            <person name="Beliaev A."/>
            <person name="Bohutskyi P."/>
            <person name="Hill E.A."/>
            <person name="Rabines A."/>
            <person name="Zheng H."/>
            <person name="Allen L.Z."/>
            <person name="Kuo A."/>
            <person name="Grigoriev I.V."/>
            <person name="Allen A.E."/>
            <person name="Hazlebeck D."/>
            <person name="Allen E.E."/>
        </authorList>
    </citation>
    <scope>NUCLEOTIDE SEQUENCE</scope>
    <source>
        <strain evidence="5">Hildebrandi</strain>
    </source>
</reference>
<feature type="region of interest" description="Disordered" evidence="2">
    <location>
        <begin position="197"/>
        <end position="220"/>
    </location>
</feature>
<dbReference type="InterPro" id="IPR007627">
    <property type="entry name" value="RNA_pol_sigma70_r2"/>
</dbReference>
<gene>
    <name evidence="5" type="ORF">IV203_006714</name>
    <name evidence="6" type="ORF">IV203_036309</name>
</gene>
<reference evidence="5" key="2">
    <citation type="submission" date="2021-04" db="EMBL/GenBank/DDBJ databases">
        <authorList>
            <person name="Podell S."/>
        </authorList>
    </citation>
    <scope>NUCLEOTIDE SEQUENCE</scope>
    <source>
        <strain evidence="5">Hildebrandi</strain>
    </source>
</reference>
<feature type="compositionally biased region" description="Polar residues" evidence="2">
    <location>
        <begin position="115"/>
        <end position="127"/>
    </location>
</feature>
<evidence type="ECO:0000259" key="4">
    <source>
        <dbReference type="Pfam" id="PF04542"/>
    </source>
</evidence>
<feature type="region of interest" description="Disordered" evidence="2">
    <location>
        <begin position="99"/>
        <end position="180"/>
    </location>
</feature>
<comment type="similarity">
    <text evidence="1">Belongs to the sigma-70 factor family.</text>
</comment>
<dbReference type="AlphaFoldDB" id="A0A9K3P7S5"/>
<comment type="caution">
    <text evidence="5">The sequence shown here is derived from an EMBL/GenBank/DDBJ whole genome shotgun (WGS) entry which is preliminary data.</text>
</comment>
<dbReference type="Proteomes" id="UP000693970">
    <property type="component" value="Unassembled WGS sequence"/>
</dbReference>
<keyword evidence="7" id="KW-1185">Reference proteome</keyword>
<feature type="region of interest" description="Disordered" evidence="2">
    <location>
        <begin position="246"/>
        <end position="287"/>
    </location>
</feature>
<dbReference type="Pfam" id="PF04542">
    <property type="entry name" value="Sigma70_r2"/>
    <property type="match status" value="1"/>
</dbReference>
<proteinExistence type="inferred from homology"/>
<feature type="domain" description="RNA polymerase sigma-70 region 3" evidence="3">
    <location>
        <begin position="490"/>
        <end position="544"/>
    </location>
</feature>
<organism evidence="5 7">
    <name type="scientific">Nitzschia inconspicua</name>
    <dbReference type="NCBI Taxonomy" id="303405"/>
    <lineage>
        <taxon>Eukaryota</taxon>
        <taxon>Sar</taxon>
        <taxon>Stramenopiles</taxon>
        <taxon>Ochrophyta</taxon>
        <taxon>Bacillariophyta</taxon>
        <taxon>Bacillariophyceae</taxon>
        <taxon>Bacillariophycidae</taxon>
        <taxon>Bacillariales</taxon>
        <taxon>Bacillariaceae</taxon>
        <taxon>Nitzschia</taxon>
    </lineage>
</organism>
<evidence type="ECO:0000259" key="3">
    <source>
        <dbReference type="Pfam" id="PF04539"/>
    </source>
</evidence>